<dbReference type="Proteomes" id="UP000242687">
    <property type="component" value="Unassembled WGS sequence"/>
</dbReference>
<comment type="caution">
    <text evidence="2">The sequence shown here is derived from an EMBL/GenBank/DDBJ whole genome shotgun (WGS) entry which is preliminary data.</text>
</comment>
<protein>
    <submittedName>
        <fullName evidence="2">Uncharacterized protein</fullName>
    </submittedName>
</protein>
<dbReference type="Gene3D" id="2.120.10.30">
    <property type="entry name" value="TolB, C-terminal domain"/>
    <property type="match status" value="1"/>
</dbReference>
<evidence type="ECO:0000313" key="2">
    <source>
        <dbReference type="EMBL" id="PJJ79437.1"/>
    </source>
</evidence>
<keyword evidence="1" id="KW-0732">Signal</keyword>
<feature type="signal peptide" evidence="1">
    <location>
        <begin position="1"/>
        <end position="25"/>
    </location>
</feature>
<dbReference type="OrthoDB" id="9799878at2"/>
<dbReference type="SUPFAM" id="SSF82171">
    <property type="entry name" value="DPP6 N-terminal domain-like"/>
    <property type="match status" value="1"/>
</dbReference>
<dbReference type="AlphaFoldDB" id="A0A2H9VM76"/>
<evidence type="ECO:0000256" key="1">
    <source>
        <dbReference type="SAM" id="SignalP"/>
    </source>
</evidence>
<name>A0A2H9VM76_9SPHI</name>
<sequence>MMAKTLLKFALLFLLILLTTFAAVAQQFGGNPPSVKWKQVNTPAAKVIFSQGLDSIAMRVAATIEHINQPIKPTIGLKQKQISIVLQDKTTITNAYVGLAPFRSEFYLTPDQNSFELGSLPWAEQLAIHEYRHVQQYNNFNVGLSKAMSIIFGQGGQAVANSLSVPDWFFEGDAVYNETLVSRQGRGRLPYFYNGYRALWAADKNYSWMKLRNGSLKDYIPDWYPMGYMLVAYGREKYGSEVWRNITHDAASFNGLFYPMQGAIKKYTGKSFKDFRADGLNFFKQQYQYKPATRPSSPSVVNQEFPAYVNDSTLVYVTTTYNKLPQFTLSKNGIETKISIRSRSLDNYFNYRNGKVVYAAYRPDARWTYLDYSELRVLDINTGKEKQITHATKYFGPAFNADATQIVAVKTVAGQSWLHILDAATGNLLNEIPNPSKLLYTYPKFYDDDHLISAIRTPKGEMTIGLVQIKTGSVKYLLPLSYNPIAFLTLNNDEVYFSATSGKNDRLYKLNPSSGKLSELKADVSDLNQYQPAIAGNKISWVEFTGYGFKVRSDVTDVSKWREVAHQAKSLSDFEVTSLENNSATDATAGTSVQTLPITKYSKAHGLFNFHSLIPDFSDPNYQLALVSENVLNTFQSQLSFNYNRDEGYKQFGFDATYGALFPFVRGGVNFTLDRRSLFNGERIYFNEKDIYLGLHVPLNLSNGRHLTSLNFGSDVYYTSNTIQDPFRSRFRDRNYTYLSHSVTFSNRIQQARQHIYPRFGQSITLSYRHAIDGLQATQFLANGTLYLPGILRNHNLVINAAHQEKGKQSQVDFSNNFPFSRGYDAENLQQLNKIGVNYHFPLFYPDAGVAQTVYFLRVRANLFFDYTHANDTFSNGSLFRADFRTAGAELYFDTKWFNQHPLTFGVRYSYLMDRDYFGGLGKNRIELILPVAFF</sequence>
<reference evidence="2 3" key="1">
    <citation type="submission" date="2017-11" db="EMBL/GenBank/DDBJ databases">
        <title>Genomic Encyclopedia of Archaeal and Bacterial Type Strains, Phase II (KMG-II): From Individual Species to Whole Genera.</title>
        <authorList>
            <person name="Goeker M."/>
        </authorList>
    </citation>
    <scope>NUCLEOTIDE SEQUENCE [LARGE SCALE GENOMIC DNA]</scope>
    <source>
        <strain evidence="2 3">DSM 28175</strain>
    </source>
</reference>
<dbReference type="InterPro" id="IPR011042">
    <property type="entry name" value="6-blade_b-propeller_TolB-like"/>
</dbReference>
<gene>
    <name evidence="2" type="ORF">CLV57_2571</name>
</gene>
<proteinExistence type="predicted"/>
<evidence type="ECO:0000313" key="3">
    <source>
        <dbReference type="Proteomes" id="UP000242687"/>
    </source>
</evidence>
<keyword evidence="3" id="KW-1185">Reference proteome</keyword>
<dbReference type="EMBL" id="PGFJ01000002">
    <property type="protein sequence ID" value="PJJ79437.1"/>
    <property type="molecule type" value="Genomic_DNA"/>
</dbReference>
<organism evidence="2 3">
    <name type="scientific">Mucilaginibacter auburnensis</name>
    <dbReference type="NCBI Taxonomy" id="1457233"/>
    <lineage>
        <taxon>Bacteria</taxon>
        <taxon>Pseudomonadati</taxon>
        <taxon>Bacteroidota</taxon>
        <taxon>Sphingobacteriia</taxon>
        <taxon>Sphingobacteriales</taxon>
        <taxon>Sphingobacteriaceae</taxon>
        <taxon>Mucilaginibacter</taxon>
    </lineage>
</organism>
<dbReference type="RefSeq" id="WP_157799153.1">
    <property type="nucleotide sequence ID" value="NZ_PGFJ01000002.1"/>
</dbReference>
<accession>A0A2H9VM76</accession>
<feature type="chain" id="PRO_5014198693" evidence="1">
    <location>
        <begin position="26"/>
        <end position="935"/>
    </location>
</feature>